<name>A0A1U7LVA6_NEOID</name>
<evidence type="ECO:0000313" key="2">
    <source>
        <dbReference type="Proteomes" id="UP000186594"/>
    </source>
</evidence>
<dbReference type="GO" id="GO:0001164">
    <property type="term" value="F:RNA polymerase I core promoter sequence-specific DNA binding"/>
    <property type="evidence" value="ECO:0007669"/>
    <property type="project" value="InterPro"/>
</dbReference>
<comment type="caution">
    <text evidence="1">The sequence shown here is derived from an EMBL/GenBank/DDBJ whole genome shotgun (WGS) entry which is preliminary data.</text>
</comment>
<dbReference type="PANTHER" id="PTHR28244">
    <property type="entry name" value="RNA POLYMERASE I-SPECIFIC TRANSCRIPTION INITIATION FACTOR RRN11"/>
    <property type="match status" value="1"/>
</dbReference>
<reference evidence="1 2" key="1">
    <citation type="submission" date="2016-04" db="EMBL/GenBank/DDBJ databases">
        <title>Evolutionary innovation and constraint leading to complex multicellularity in the Ascomycota.</title>
        <authorList>
            <person name="Cisse O."/>
            <person name="Nguyen A."/>
            <person name="Hewitt D.A."/>
            <person name="Jedd G."/>
            <person name="Stajich J.E."/>
        </authorList>
    </citation>
    <scope>NUCLEOTIDE SEQUENCE [LARGE SCALE GENOMIC DNA]</scope>
    <source>
        <strain evidence="1 2">DAH-3</strain>
    </source>
</reference>
<organism evidence="1 2">
    <name type="scientific">Neolecta irregularis (strain DAH-3)</name>
    <dbReference type="NCBI Taxonomy" id="1198029"/>
    <lineage>
        <taxon>Eukaryota</taxon>
        <taxon>Fungi</taxon>
        <taxon>Dikarya</taxon>
        <taxon>Ascomycota</taxon>
        <taxon>Taphrinomycotina</taxon>
        <taxon>Neolectales</taxon>
        <taxon>Neolectaceae</taxon>
        <taxon>Neolecta</taxon>
    </lineage>
</organism>
<dbReference type="STRING" id="1198029.A0A1U7LVA6"/>
<dbReference type="GO" id="GO:0001181">
    <property type="term" value="F:RNA polymerase I general transcription initiation factor activity"/>
    <property type="evidence" value="ECO:0007669"/>
    <property type="project" value="EnsemblFungi"/>
</dbReference>
<accession>A0A1U7LVA6</accession>
<dbReference type="AlphaFoldDB" id="A0A1U7LVA6"/>
<dbReference type="OrthoDB" id="2159786at2759"/>
<dbReference type="Proteomes" id="UP000186594">
    <property type="component" value="Unassembled WGS sequence"/>
</dbReference>
<dbReference type="InterPro" id="IPR053029">
    <property type="entry name" value="RNA_pol_I-specific_init_factor"/>
</dbReference>
<dbReference type="PANTHER" id="PTHR28244:SF1">
    <property type="entry name" value="RNA POLYMERASE I-SPECIFIC TRANSCRIPTION INITIATION FACTOR RRN11"/>
    <property type="match status" value="1"/>
</dbReference>
<proteinExistence type="predicted"/>
<dbReference type="GO" id="GO:0003743">
    <property type="term" value="F:translation initiation factor activity"/>
    <property type="evidence" value="ECO:0007669"/>
    <property type="project" value="UniProtKB-KW"/>
</dbReference>
<dbReference type="Pfam" id="PF04090">
    <property type="entry name" value="Rrn11"/>
    <property type="match status" value="1"/>
</dbReference>
<keyword evidence="1" id="KW-0396">Initiation factor</keyword>
<protein>
    <submittedName>
        <fullName evidence="1">RNA polymerase I-specific transcription initiation factor rrn11</fullName>
    </submittedName>
</protein>
<dbReference type="InterPro" id="IPR007224">
    <property type="entry name" value="TIF_Rrn11"/>
</dbReference>
<dbReference type="GO" id="GO:0042790">
    <property type="term" value="P:nucleolar large rRNA transcription by RNA polymerase I"/>
    <property type="evidence" value="ECO:0007669"/>
    <property type="project" value="TreeGrafter"/>
</dbReference>
<keyword evidence="2" id="KW-1185">Reference proteome</keyword>
<gene>
    <name evidence="1" type="ORF">NEOLI_000280</name>
</gene>
<sequence>MFTAAVLFRGDRKAAAVLRTPSAPQRNLRARHVTVLTSILHISMLKRNYETAFHAYALLLRCKDADIKRVWDVGLEILRNIAPEKVVEFIQRLIAAYPTLSQAKQKNMTAEHFFPILIRQRISHGEFKEAFEELFDQLLVLPYSENPELHYYAGAIALHIALQPSTGDSERRDKLAYAKKAFDLMKAKGCGHWVPEDQLKEEE</sequence>
<dbReference type="GO" id="GO:0017025">
    <property type="term" value="F:TBP-class protein binding"/>
    <property type="evidence" value="ECO:0007669"/>
    <property type="project" value="TreeGrafter"/>
</dbReference>
<evidence type="ECO:0000313" key="1">
    <source>
        <dbReference type="EMBL" id="OLL26559.1"/>
    </source>
</evidence>
<keyword evidence="1" id="KW-0648">Protein biosynthesis</keyword>
<dbReference type="EMBL" id="LXFE01000167">
    <property type="protein sequence ID" value="OLL26559.1"/>
    <property type="molecule type" value="Genomic_DNA"/>
</dbReference>
<dbReference type="OMA" id="WNIGLEI"/>
<dbReference type="GO" id="GO:0070860">
    <property type="term" value="C:RNA polymerase I core factor complex"/>
    <property type="evidence" value="ECO:0007669"/>
    <property type="project" value="TreeGrafter"/>
</dbReference>